<sequence length="499" mass="54779">MPWLRRETALDGQRGAAKGTSAAVQAACRSHQGHKGPEKGTAERVVARVHRADGVVPLGAVLSRPSEALPAPLHVTANATSLFGNVDSISSASLANAHLADTEVSWGDLLSDGDGFLQKNNAPLTLSASEEEAEDVVFMHFFDHVFYLQYPYYQTRDGRERGWLFSILKRVKPAYYATLAQSERHFLATVPHNQHIAAVLTLRRAGTTYYDLAMHGMQSIMAAALDRASLVQSLEALTALLQLLFFRALVPTVANARSRSGTSTPERMDRSYAGDPCISPDLGRACCVVLGSFISFDIIAAASTRGEKFLAVDHIRELATLGSSVQSLMGCRNSVMARRGVRIEERLRQEMENTSGPPLPVPWEPLDLPLPHKHPVVSRLYALAAIIYLHVVLLGAHPYLPEIRQAVLAVLETLTNLQDAQLLQSLSWSFCVAGCLATEDQYATFRQQFSATEAWEVTNGTCSEAYRIMKACWAKRKTSGEECDWASIMDQDACQVLLR</sequence>
<proteinExistence type="predicted"/>
<keyword evidence="4" id="KW-1185">Reference proteome</keyword>
<dbReference type="AlphaFoldDB" id="A0A7H8RCB4"/>
<evidence type="ECO:0000256" key="1">
    <source>
        <dbReference type="ARBA" id="ARBA00004123"/>
    </source>
</evidence>
<dbReference type="OrthoDB" id="5213892at2759"/>
<evidence type="ECO:0008006" key="5">
    <source>
        <dbReference type="Google" id="ProtNLM"/>
    </source>
</evidence>
<name>A0A7H8RCB4_TALRU</name>
<dbReference type="Proteomes" id="UP000509510">
    <property type="component" value="Chromosome V"/>
</dbReference>
<comment type="subcellular location">
    <subcellularLocation>
        <location evidence="1">Nucleus</location>
    </subcellularLocation>
</comment>
<reference evidence="4" key="1">
    <citation type="submission" date="2020-06" db="EMBL/GenBank/DDBJ databases">
        <title>A chromosome-scale genome assembly of Talaromyces rugulosus W13939.</title>
        <authorList>
            <person name="Wang B."/>
            <person name="Guo L."/>
            <person name="Ye K."/>
            <person name="Wang L."/>
        </authorList>
    </citation>
    <scope>NUCLEOTIDE SEQUENCE [LARGE SCALE GENOMIC DNA]</scope>
    <source>
        <strain evidence="4">W13939</strain>
    </source>
</reference>
<organism evidence="3 4">
    <name type="scientific">Talaromyces rugulosus</name>
    <name type="common">Penicillium rugulosum</name>
    <dbReference type="NCBI Taxonomy" id="121627"/>
    <lineage>
        <taxon>Eukaryota</taxon>
        <taxon>Fungi</taxon>
        <taxon>Dikarya</taxon>
        <taxon>Ascomycota</taxon>
        <taxon>Pezizomycotina</taxon>
        <taxon>Eurotiomycetes</taxon>
        <taxon>Eurotiomycetidae</taxon>
        <taxon>Eurotiales</taxon>
        <taxon>Trichocomaceae</taxon>
        <taxon>Talaromyces</taxon>
        <taxon>Talaromyces sect. Islandici</taxon>
    </lineage>
</organism>
<dbReference type="GeneID" id="55997784"/>
<dbReference type="PANTHER" id="PTHR37534">
    <property type="entry name" value="TRANSCRIPTIONAL ACTIVATOR PROTEIN UGA3"/>
    <property type="match status" value="1"/>
</dbReference>
<evidence type="ECO:0000256" key="2">
    <source>
        <dbReference type="ARBA" id="ARBA00023242"/>
    </source>
</evidence>
<dbReference type="InterPro" id="IPR021858">
    <property type="entry name" value="Fun_TF"/>
</dbReference>
<dbReference type="GO" id="GO:0003700">
    <property type="term" value="F:DNA-binding transcription factor activity"/>
    <property type="evidence" value="ECO:0007669"/>
    <property type="project" value="TreeGrafter"/>
</dbReference>
<dbReference type="GO" id="GO:0000976">
    <property type="term" value="F:transcription cis-regulatory region binding"/>
    <property type="evidence" value="ECO:0007669"/>
    <property type="project" value="TreeGrafter"/>
</dbReference>
<dbReference type="EMBL" id="CP055902">
    <property type="protein sequence ID" value="QKX63135.1"/>
    <property type="molecule type" value="Genomic_DNA"/>
</dbReference>
<gene>
    <name evidence="3" type="ORF">TRUGW13939_10304</name>
</gene>
<dbReference type="GO" id="GO:0045944">
    <property type="term" value="P:positive regulation of transcription by RNA polymerase II"/>
    <property type="evidence" value="ECO:0007669"/>
    <property type="project" value="TreeGrafter"/>
</dbReference>
<dbReference type="KEGG" id="trg:TRUGW13939_10304"/>
<evidence type="ECO:0000313" key="4">
    <source>
        <dbReference type="Proteomes" id="UP000509510"/>
    </source>
</evidence>
<accession>A0A7H8RCB4</accession>
<evidence type="ECO:0000313" key="3">
    <source>
        <dbReference type="EMBL" id="QKX63135.1"/>
    </source>
</evidence>
<keyword evidence="2" id="KW-0539">Nucleus</keyword>
<dbReference type="GO" id="GO:0005634">
    <property type="term" value="C:nucleus"/>
    <property type="evidence" value="ECO:0007669"/>
    <property type="project" value="UniProtKB-SubCell"/>
</dbReference>
<dbReference type="Pfam" id="PF11951">
    <property type="entry name" value="Fungal_trans_2"/>
    <property type="match status" value="2"/>
</dbReference>
<dbReference type="PANTHER" id="PTHR37534:SF26">
    <property type="entry name" value="TRANSCRIPTION FACTOR, PUTATIVE-RELATED"/>
    <property type="match status" value="1"/>
</dbReference>
<dbReference type="RefSeq" id="XP_035349309.1">
    <property type="nucleotide sequence ID" value="XM_035493416.1"/>
</dbReference>
<protein>
    <recommendedName>
        <fullName evidence="5">Transcription factor domain-containing protein</fullName>
    </recommendedName>
</protein>